<evidence type="ECO:0000256" key="6">
    <source>
        <dbReference type="ARBA" id="ARBA00047984"/>
    </source>
</evidence>
<dbReference type="Proteomes" id="UP000290289">
    <property type="component" value="Chromosome 8"/>
</dbReference>
<feature type="region of interest" description="Disordered" evidence="7">
    <location>
        <begin position="115"/>
        <end position="134"/>
    </location>
</feature>
<dbReference type="STRING" id="3750.A0A498JCF9"/>
<evidence type="ECO:0000256" key="3">
    <source>
        <dbReference type="ARBA" id="ARBA00022801"/>
    </source>
</evidence>
<dbReference type="PANTHER" id="PTHR18934">
    <property type="entry name" value="ATP-DEPENDENT RNA HELICASE"/>
    <property type="match status" value="1"/>
</dbReference>
<gene>
    <name evidence="8" type="ORF">DVH24_020827</name>
</gene>
<dbReference type="GO" id="GO:0003723">
    <property type="term" value="F:RNA binding"/>
    <property type="evidence" value="ECO:0007669"/>
    <property type="project" value="TreeGrafter"/>
</dbReference>
<protein>
    <recommendedName>
        <fullName evidence="1">RNA helicase</fullName>
        <ecNumber evidence="1">3.6.4.13</ecNumber>
    </recommendedName>
</protein>
<proteinExistence type="predicted"/>
<dbReference type="GO" id="GO:0003724">
    <property type="term" value="F:RNA helicase activity"/>
    <property type="evidence" value="ECO:0007669"/>
    <property type="project" value="UniProtKB-EC"/>
</dbReference>
<keyword evidence="4" id="KW-0347">Helicase</keyword>
<dbReference type="GO" id="GO:0016787">
    <property type="term" value="F:hydrolase activity"/>
    <property type="evidence" value="ECO:0007669"/>
    <property type="project" value="UniProtKB-KW"/>
</dbReference>
<keyword evidence="5" id="KW-0067">ATP-binding</keyword>
<evidence type="ECO:0000256" key="5">
    <source>
        <dbReference type="ARBA" id="ARBA00022840"/>
    </source>
</evidence>
<evidence type="ECO:0000256" key="7">
    <source>
        <dbReference type="SAM" id="MobiDB-lite"/>
    </source>
</evidence>
<evidence type="ECO:0000256" key="2">
    <source>
        <dbReference type="ARBA" id="ARBA00022741"/>
    </source>
</evidence>
<dbReference type="GO" id="GO:0000462">
    <property type="term" value="P:maturation of SSU-rRNA from tricistronic rRNA transcript (SSU-rRNA, 5.8S rRNA, LSU-rRNA)"/>
    <property type="evidence" value="ECO:0007669"/>
    <property type="project" value="TreeGrafter"/>
</dbReference>
<evidence type="ECO:0000313" key="9">
    <source>
        <dbReference type="Proteomes" id="UP000290289"/>
    </source>
</evidence>
<accession>A0A498JCF9</accession>
<dbReference type="Gene3D" id="3.40.50.300">
    <property type="entry name" value="P-loop containing nucleotide triphosphate hydrolases"/>
    <property type="match status" value="2"/>
</dbReference>
<dbReference type="SUPFAM" id="SSF52540">
    <property type="entry name" value="P-loop containing nucleoside triphosphate hydrolases"/>
    <property type="match status" value="1"/>
</dbReference>
<keyword evidence="3" id="KW-0378">Hydrolase</keyword>
<evidence type="ECO:0000256" key="4">
    <source>
        <dbReference type="ARBA" id="ARBA00022806"/>
    </source>
</evidence>
<organism evidence="8 9">
    <name type="scientific">Malus domestica</name>
    <name type="common">Apple</name>
    <name type="synonym">Pyrus malus</name>
    <dbReference type="NCBI Taxonomy" id="3750"/>
    <lineage>
        <taxon>Eukaryota</taxon>
        <taxon>Viridiplantae</taxon>
        <taxon>Streptophyta</taxon>
        <taxon>Embryophyta</taxon>
        <taxon>Tracheophyta</taxon>
        <taxon>Spermatophyta</taxon>
        <taxon>Magnoliopsida</taxon>
        <taxon>eudicotyledons</taxon>
        <taxon>Gunneridae</taxon>
        <taxon>Pentapetalae</taxon>
        <taxon>rosids</taxon>
        <taxon>fabids</taxon>
        <taxon>Rosales</taxon>
        <taxon>Rosaceae</taxon>
        <taxon>Amygdaloideae</taxon>
        <taxon>Maleae</taxon>
        <taxon>Malus</taxon>
    </lineage>
</organism>
<feature type="compositionally biased region" description="Basic and acidic residues" evidence="7">
    <location>
        <begin position="118"/>
        <end position="131"/>
    </location>
</feature>
<reference evidence="8 9" key="1">
    <citation type="submission" date="2018-10" db="EMBL/GenBank/DDBJ databases">
        <title>A high-quality apple genome assembly.</title>
        <authorList>
            <person name="Hu J."/>
        </authorList>
    </citation>
    <scope>NUCLEOTIDE SEQUENCE [LARGE SCALE GENOMIC DNA]</scope>
    <source>
        <strain evidence="9">cv. HFTH1</strain>
        <tissue evidence="8">Young leaf</tissue>
    </source>
</reference>
<comment type="catalytic activity">
    <reaction evidence="6">
        <text>ATP + H2O = ADP + phosphate + H(+)</text>
        <dbReference type="Rhea" id="RHEA:13065"/>
        <dbReference type="ChEBI" id="CHEBI:15377"/>
        <dbReference type="ChEBI" id="CHEBI:15378"/>
        <dbReference type="ChEBI" id="CHEBI:30616"/>
        <dbReference type="ChEBI" id="CHEBI:43474"/>
        <dbReference type="ChEBI" id="CHEBI:456216"/>
        <dbReference type="EC" id="3.6.4.13"/>
    </reaction>
</comment>
<dbReference type="InterPro" id="IPR027417">
    <property type="entry name" value="P-loop_NTPase"/>
</dbReference>
<evidence type="ECO:0000256" key="1">
    <source>
        <dbReference type="ARBA" id="ARBA00012552"/>
    </source>
</evidence>
<dbReference type="AlphaFoldDB" id="A0A498JCF9"/>
<comment type="caution">
    <text evidence="8">The sequence shown here is derived from an EMBL/GenBank/DDBJ whole genome shotgun (WGS) entry which is preliminary data.</text>
</comment>
<name>A0A498JCF9_MALDO</name>
<dbReference type="EC" id="3.6.4.13" evidence="1"/>
<dbReference type="GO" id="GO:0005730">
    <property type="term" value="C:nucleolus"/>
    <property type="evidence" value="ECO:0007669"/>
    <property type="project" value="TreeGrafter"/>
</dbReference>
<dbReference type="GO" id="GO:0005524">
    <property type="term" value="F:ATP binding"/>
    <property type="evidence" value="ECO:0007669"/>
    <property type="project" value="UniProtKB-KW"/>
</dbReference>
<evidence type="ECO:0000313" key="8">
    <source>
        <dbReference type="EMBL" id="RXH91804.1"/>
    </source>
</evidence>
<sequence>MKNKKLEVSSDFLLKQYSLIIFDEVHVRSYNTDMLMGMLLRVSIARQEEYENQRKWMLWGKTLRPGDQIFPLKLVLTSAMSRVEDFVRKLFCNLPILEVETRQFKCETDDDELGGHSYDSDTKSELENYGDKDDDGDALCQDTDDLEACSNQSNCSVGKIGALLALPLYARLPAGEQSHVFKNTAKEGERLLVMATNVAEISLTIDGIKYVVDAGKEKDKDYNSSNDMETYNIQ</sequence>
<dbReference type="EMBL" id="RDQH01000334">
    <property type="protein sequence ID" value="RXH91804.1"/>
    <property type="molecule type" value="Genomic_DNA"/>
</dbReference>
<keyword evidence="2" id="KW-0547">Nucleotide-binding</keyword>
<keyword evidence="9" id="KW-1185">Reference proteome</keyword>
<dbReference type="PANTHER" id="PTHR18934:SF99">
    <property type="entry name" value="ATP-DEPENDENT RNA HELICASE DHX37-RELATED"/>
    <property type="match status" value="1"/>
</dbReference>